<dbReference type="InterPro" id="IPR023753">
    <property type="entry name" value="FAD/NAD-binding_dom"/>
</dbReference>
<dbReference type="PANTHER" id="PTHR43557:SF2">
    <property type="entry name" value="RIESKE DOMAIN-CONTAINING PROTEIN-RELATED"/>
    <property type="match status" value="1"/>
</dbReference>
<dbReference type="Pfam" id="PF14759">
    <property type="entry name" value="Reductase_C"/>
    <property type="match status" value="1"/>
</dbReference>
<dbReference type="InterPro" id="IPR028202">
    <property type="entry name" value="Reductase_C"/>
</dbReference>
<dbReference type="RefSeq" id="WP_344892879.1">
    <property type="nucleotide sequence ID" value="NZ_BAAAWD010000006.1"/>
</dbReference>
<protein>
    <submittedName>
        <fullName evidence="8">FAD-dependent oxidoreductase</fullName>
    </submittedName>
</protein>
<dbReference type="InterPro" id="IPR016156">
    <property type="entry name" value="FAD/NAD-linked_Rdtase_dimer_sf"/>
</dbReference>
<dbReference type="PRINTS" id="PR00411">
    <property type="entry name" value="PNDRDTASEI"/>
</dbReference>
<accession>A0ABP6KD06</accession>
<proteinExistence type="predicted"/>
<dbReference type="InterPro" id="IPR050446">
    <property type="entry name" value="FAD-oxidoreductase/Apoptosis"/>
</dbReference>
<feature type="compositionally biased region" description="Basic residues" evidence="5">
    <location>
        <begin position="412"/>
        <end position="421"/>
    </location>
</feature>
<evidence type="ECO:0000259" key="7">
    <source>
        <dbReference type="Pfam" id="PF14759"/>
    </source>
</evidence>
<dbReference type="SUPFAM" id="SSF51905">
    <property type="entry name" value="FAD/NAD(P)-binding domain"/>
    <property type="match status" value="2"/>
</dbReference>
<dbReference type="Gene3D" id="3.50.50.60">
    <property type="entry name" value="FAD/NAD(P)-binding domain"/>
    <property type="match status" value="2"/>
</dbReference>
<evidence type="ECO:0000256" key="1">
    <source>
        <dbReference type="ARBA" id="ARBA00001974"/>
    </source>
</evidence>
<dbReference type="Proteomes" id="UP001499930">
    <property type="component" value="Unassembled WGS sequence"/>
</dbReference>
<evidence type="ECO:0000256" key="3">
    <source>
        <dbReference type="ARBA" id="ARBA00022827"/>
    </source>
</evidence>
<dbReference type="SUPFAM" id="SSF55424">
    <property type="entry name" value="FAD/NAD-linked reductases, dimerisation (C-terminal) domain"/>
    <property type="match status" value="1"/>
</dbReference>
<feature type="region of interest" description="Disordered" evidence="5">
    <location>
        <begin position="399"/>
        <end position="421"/>
    </location>
</feature>
<evidence type="ECO:0000313" key="8">
    <source>
        <dbReference type="EMBL" id="GAA3002538.1"/>
    </source>
</evidence>
<evidence type="ECO:0000259" key="6">
    <source>
        <dbReference type="Pfam" id="PF07992"/>
    </source>
</evidence>
<feature type="domain" description="FAD/NAD(P)-binding" evidence="6">
    <location>
        <begin position="7"/>
        <end position="314"/>
    </location>
</feature>
<dbReference type="Gene3D" id="3.30.390.30">
    <property type="match status" value="1"/>
</dbReference>
<sequence>MNATTGRLVIVGASLAGLRAAEALRAGGFTGGLTIVGDEPHLPYDRPPLSKRILTADPAHDPAPGLTWDNDLPLPDGLDARWELGRPAVRLDPRGRTVTLADGTRLAYDGVLVATGATARGRPDPDRGVLTLRTRDDALRLRAELRPGRRLVVVGAGFLGGEIAAAARARGLAVTLVEAASLPLERAIGSVPGAFVAELHRRAGIDLRTGTTVTDFLFAHGRRLSGVRLSDGTETPADVAVQALGAAPATAWLAGSGIDIGDGVRCDVHLRALAPDGTVVPGVVAAGDVARVPHRLAGGTSIVLGHWTNAAEQGAVAAHTLLRPDEPRPFTGVPGFWSDLHGARIRSVGLPALADEVRVHEHDLPGRHLEVSYHRDGGLVGALTVGRTGRLVPYRRRLETASRDPASSAAHGHARPARVRS</sequence>
<keyword evidence="4" id="KW-0560">Oxidoreductase</keyword>
<keyword evidence="2" id="KW-0285">Flavoprotein</keyword>
<organism evidence="8 9">
    <name type="scientific">Streptosporangium longisporum</name>
    <dbReference type="NCBI Taxonomy" id="46187"/>
    <lineage>
        <taxon>Bacteria</taxon>
        <taxon>Bacillati</taxon>
        <taxon>Actinomycetota</taxon>
        <taxon>Actinomycetes</taxon>
        <taxon>Streptosporangiales</taxon>
        <taxon>Streptosporangiaceae</taxon>
        <taxon>Streptosporangium</taxon>
    </lineage>
</organism>
<dbReference type="PRINTS" id="PR00368">
    <property type="entry name" value="FADPNR"/>
</dbReference>
<keyword evidence="3" id="KW-0274">FAD</keyword>
<evidence type="ECO:0000313" key="9">
    <source>
        <dbReference type="Proteomes" id="UP001499930"/>
    </source>
</evidence>
<reference evidence="9" key="1">
    <citation type="journal article" date="2019" name="Int. J. Syst. Evol. Microbiol.">
        <title>The Global Catalogue of Microorganisms (GCM) 10K type strain sequencing project: providing services to taxonomists for standard genome sequencing and annotation.</title>
        <authorList>
            <consortium name="The Broad Institute Genomics Platform"/>
            <consortium name="The Broad Institute Genome Sequencing Center for Infectious Disease"/>
            <person name="Wu L."/>
            <person name="Ma J."/>
        </authorList>
    </citation>
    <scope>NUCLEOTIDE SEQUENCE [LARGE SCALE GENOMIC DNA]</scope>
    <source>
        <strain evidence="9">JCM 3106</strain>
    </source>
</reference>
<comment type="caution">
    <text evidence="8">The sequence shown here is derived from an EMBL/GenBank/DDBJ whole genome shotgun (WGS) entry which is preliminary data.</text>
</comment>
<gene>
    <name evidence="8" type="ORF">GCM10017559_24790</name>
</gene>
<dbReference type="InterPro" id="IPR036188">
    <property type="entry name" value="FAD/NAD-bd_sf"/>
</dbReference>
<feature type="domain" description="Reductase C-terminal" evidence="7">
    <location>
        <begin position="336"/>
        <end position="410"/>
    </location>
</feature>
<evidence type="ECO:0000256" key="5">
    <source>
        <dbReference type="SAM" id="MobiDB-lite"/>
    </source>
</evidence>
<keyword evidence="9" id="KW-1185">Reference proteome</keyword>
<dbReference type="Pfam" id="PF07992">
    <property type="entry name" value="Pyr_redox_2"/>
    <property type="match status" value="1"/>
</dbReference>
<dbReference type="PANTHER" id="PTHR43557">
    <property type="entry name" value="APOPTOSIS-INDUCING FACTOR 1"/>
    <property type="match status" value="1"/>
</dbReference>
<dbReference type="EMBL" id="BAAAWD010000006">
    <property type="protein sequence ID" value="GAA3002538.1"/>
    <property type="molecule type" value="Genomic_DNA"/>
</dbReference>
<name>A0ABP6KD06_9ACTN</name>
<evidence type="ECO:0000256" key="4">
    <source>
        <dbReference type="ARBA" id="ARBA00023002"/>
    </source>
</evidence>
<comment type="cofactor">
    <cofactor evidence="1">
        <name>FAD</name>
        <dbReference type="ChEBI" id="CHEBI:57692"/>
    </cofactor>
</comment>
<evidence type="ECO:0000256" key="2">
    <source>
        <dbReference type="ARBA" id="ARBA00022630"/>
    </source>
</evidence>